<dbReference type="Gene3D" id="3.40.50.1240">
    <property type="entry name" value="Phosphoglycerate mutase-like"/>
    <property type="match status" value="2"/>
</dbReference>
<dbReference type="PROSITE" id="PS00616">
    <property type="entry name" value="HIS_ACID_PHOSPHAT_1"/>
    <property type="match status" value="1"/>
</dbReference>
<reference evidence="3" key="1">
    <citation type="submission" date="2014-09" db="EMBL/GenBank/DDBJ databases">
        <authorList>
            <person name="Illeghems K.G."/>
        </authorList>
    </citation>
    <scope>NUCLEOTIDE SEQUENCE [LARGE SCALE GENOMIC DNA]</scope>
    <source>
        <strain evidence="3">LMG 23848T</strain>
    </source>
</reference>
<dbReference type="Pfam" id="PF00328">
    <property type="entry name" value="His_Phos_2"/>
    <property type="match status" value="1"/>
</dbReference>
<proteinExistence type="predicted"/>
<dbReference type="Proteomes" id="UP000068250">
    <property type="component" value="Chromosome I"/>
</dbReference>
<name>A0A0U5F682_9PROT</name>
<evidence type="ECO:0000256" key="1">
    <source>
        <dbReference type="SAM" id="SignalP"/>
    </source>
</evidence>
<evidence type="ECO:0000313" key="3">
    <source>
        <dbReference type="Proteomes" id="UP000068250"/>
    </source>
</evidence>
<feature type="signal peptide" evidence="1">
    <location>
        <begin position="1"/>
        <end position="18"/>
    </location>
</feature>
<dbReference type="InterPro" id="IPR033379">
    <property type="entry name" value="Acid_Pase_AS"/>
</dbReference>
<dbReference type="InterPro" id="IPR000560">
    <property type="entry name" value="His_Pase_clade-2"/>
</dbReference>
<protein>
    <submittedName>
        <fullName evidence="2">4-phytase / acid phosphatase</fullName>
        <ecNumber evidence="2">3.1.3.2</ecNumber>
    </submittedName>
</protein>
<gene>
    <name evidence="2" type="primary">appA</name>
    <name evidence="2" type="ORF">AGA_2586</name>
</gene>
<dbReference type="PATRIC" id="fig|431306.5.peg.2669"/>
<accession>A0A0U5F682</accession>
<dbReference type="AlphaFoldDB" id="A0A0U5F682"/>
<dbReference type="SUPFAM" id="SSF53254">
    <property type="entry name" value="Phosphoglycerate mutase-like"/>
    <property type="match status" value="1"/>
</dbReference>
<dbReference type="RefSeq" id="WP_059024506.1">
    <property type="nucleotide sequence ID" value="NZ_LN609302.1"/>
</dbReference>
<keyword evidence="2" id="KW-0378">Hydrolase</keyword>
<dbReference type="STRING" id="431306.AGA_2586"/>
<sequence>MRHLTLLCALLVATPALAAAPSAPQDGAVLERVVLVARHGIRSPTKAPQTLQTQTGHVWAQWPVAPGELTDHGKQALAQMVGMVRQYYTQAGLLPSAGCPQPGTVAIWADAKDHRTRESGAIWANQLAPSCAVQAQSLADGQEDPVFAGPSTPLSQQNQAAITHEFDQRVSTIPPGIRQSLNTLQAVLAPTACTTDKPHCLSANMAALAWKKGKPHLEGGLATGGTAAENLLLEYAQGMPKQAEPFAPHDPAPLIAQVFPLHTEESWLIRRLPTLAARKGAVMAAIVQNTLFGKPDGTLPNVTEQTKLLVLSGHDTNLDVLATLYGLDWSFTDQPDPTAPDTTLAFELWRTASGPKVTVRLFHQGLEDLRTLAPPPLLRICRLLPKALPSRRCAPPPRSKAGAHILWPGAFPTTRPRPILIL</sequence>
<dbReference type="EC" id="3.1.3.2" evidence="2"/>
<organism evidence="2 3">
    <name type="scientific">Acetobacter ghanensis</name>
    <dbReference type="NCBI Taxonomy" id="431306"/>
    <lineage>
        <taxon>Bacteria</taxon>
        <taxon>Pseudomonadati</taxon>
        <taxon>Pseudomonadota</taxon>
        <taxon>Alphaproteobacteria</taxon>
        <taxon>Acetobacterales</taxon>
        <taxon>Acetobacteraceae</taxon>
        <taxon>Acetobacter</taxon>
    </lineage>
</organism>
<dbReference type="EMBL" id="LN609302">
    <property type="protein sequence ID" value="CEF57269.1"/>
    <property type="molecule type" value="Genomic_DNA"/>
</dbReference>
<dbReference type="InterPro" id="IPR029033">
    <property type="entry name" value="His_PPase_superfam"/>
</dbReference>
<dbReference type="GO" id="GO:0003993">
    <property type="term" value="F:acid phosphatase activity"/>
    <property type="evidence" value="ECO:0007669"/>
    <property type="project" value="UniProtKB-EC"/>
</dbReference>
<dbReference type="OrthoDB" id="395886at2"/>
<keyword evidence="1" id="KW-0732">Signal</keyword>
<feature type="chain" id="PRO_5006856609" evidence="1">
    <location>
        <begin position="19"/>
        <end position="422"/>
    </location>
</feature>
<evidence type="ECO:0000313" key="2">
    <source>
        <dbReference type="EMBL" id="CEF57269.1"/>
    </source>
</evidence>